<reference evidence="1" key="1">
    <citation type="submission" date="2018-10" db="EMBL/GenBank/DDBJ databases">
        <title>Population genomic analysis revealed the cold adaptation of white poplar.</title>
        <authorList>
            <person name="Liu Y.-J."/>
        </authorList>
    </citation>
    <scope>NUCLEOTIDE SEQUENCE [LARGE SCALE GENOMIC DNA]</scope>
    <source>
        <strain evidence="1">PAL-ZL1</strain>
    </source>
</reference>
<name>A0A4U5P1U2_POPAL</name>
<sequence>MFGQRWSCGCRRCGPGVVEGARPVLGEEEDAAAACGLEISGGGCGDRVGAAVLSQGNERERMALRVWLLVCAGEMRWLLSCLASRPEKRKKKTPPLQGAVVLLQ</sequence>
<organism evidence="1">
    <name type="scientific">Populus alba</name>
    <name type="common">White poplar</name>
    <dbReference type="NCBI Taxonomy" id="43335"/>
    <lineage>
        <taxon>Eukaryota</taxon>
        <taxon>Viridiplantae</taxon>
        <taxon>Streptophyta</taxon>
        <taxon>Embryophyta</taxon>
        <taxon>Tracheophyta</taxon>
        <taxon>Spermatophyta</taxon>
        <taxon>Magnoliopsida</taxon>
        <taxon>eudicotyledons</taxon>
        <taxon>Gunneridae</taxon>
        <taxon>Pentapetalae</taxon>
        <taxon>rosids</taxon>
        <taxon>fabids</taxon>
        <taxon>Malpighiales</taxon>
        <taxon>Salicaceae</taxon>
        <taxon>Saliceae</taxon>
        <taxon>Populus</taxon>
    </lineage>
</organism>
<gene>
    <name evidence="1" type="ORF">D5086_0000238010</name>
</gene>
<dbReference type="EMBL" id="RCHU01000904">
    <property type="protein sequence ID" value="TKR89956.1"/>
    <property type="molecule type" value="Genomic_DNA"/>
</dbReference>
<comment type="caution">
    <text evidence="1">The sequence shown here is derived from an EMBL/GenBank/DDBJ whole genome shotgun (WGS) entry which is preliminary data.</text>
</comment>
<accession>A0A4U5P1U2</accession>
<dbReference type="AlphaFoldDB" id="A0A4U5P1U2"/>
<evidence type="ECO:0000313" key="1">
    <source>
        <dbReference type="EMBL" id="TKR89956.1"/>
    </source>
</evidence>
<proteinExistence type="predicted"/>
<protein>
    <submittedName>
        <fullName evidence="1">Uncharacterized protein</fullName>
    </submittedName>
</protein>